<dbReference type="EMBL" id="JAFJYH010000079">
    <property type="protein sequence ID" value="KAG4420699.1"/>
    <property type="molecule type" value="Genomic_DNA"/>
</dbReference>
<comment type="caution">
    <text evidence="5">The sequence shown here is derived from an EMBL/GenBank/DDBJ whole genome shotgun (WGS) entry which is preliminary data.</text>
</comment>
<dbReference type="InterPro" id="IPR016161">
    <property type="entry name" value="Ald_DH/histidinol_DH"/>
</dbReference>
<dbReference type="Pfam" id="PF00171">
    <property type="entry name" value="Aldedh"/>
    <property type="match status" value="1"/>
</dbReference>
<dbReference type="InterPro" id="IPR050740">
    <property type="entry name" value="Aldehyde_DH_Superfamily"/>
</dbReference>
<dbReference type="InterPro" id="IPR016163">
    <property type="entry name" value="Ald_DH_C"/>
</dbReference>
<evidence type="ECO:0000256" key="3">
    <source>
        <dbReference type="RuleBase" id="RU003345"/>
    </source>
</evidence>
<keyword evidence="1 3" id="KW-0560">Oxidoreductase</keyword>
<dbReference type="PROSITE" id="PS00687">
    <property type="entry name" value="ALDEHYDE_DEHYDR_GLU"/>
    <property type="match status" value="1"/>
</dbReference>
<keyword evidence="6" id="KW-1185">Reference proteome</keyword>
<feature type="active site" evidence="2">
    <location>
        <position position="268"/>
    </location>
</feature>
<name>A0A8H7TJA7_9HELO</name>
<sequence length="492" mass="52910">MTITEAFEGSKSISAFNNTCTIPTWLNGQQVTSNSAFDVVSPLDQKLLYHCSSASEEDALSAIDSAQKAFLTWSQTKPRVRRDIFLRAADEFSRRKEELRHYSLTETGMSDAFFAFEHEGAVQACRDVAGLIQVATTASMPVIDAEGSSSAVLNEPYGVVLGIAPWNAPNVLGLRACLQPLAMGNTVILKGPEAAPATYWAIASILHAAGLPPGCLNTLYYRPEDAAKITNTLISHPLVKKINFTGSTAVGSILASLAGKYLKPTVMELGGKAPAIVCEDANIEHAALQCSLGAFLHAGQVCMSTERIIVHAAIADSFRAALKAAIETVFPETRMPQLISSAPVLKNQKMLAEALSKGGILIHGNTASLSEHSKTQMSVAVVEKVDPSMDMYFTEGFGPTVSLFVVRSDEEAIKLANDTEYGLTSAIFTEDLRRAFRIAKAIESGAVHINSMTIHDETNLPHGGAKSSGFGRFNSLSGLREWVRTKTITWKD</sequence>
<comment type="similarity">
    <text evidence="3">Belongs to the aldehyde dehydrogenase family.</text>
</comment>
<feature type="domain" description="Aldehyde dehydrogenase" evidence="4">
    <location>
        <begin position="35"/>
        <end position="488"/>
    </location>
</feature>
<dbReference type="InterPro" id="IPR015590">
    <property type="entry name" value="Aldehyde_DH_dom"/>
</dbReference>
<dbReference type="InterPro" id="IPR016162">
    <property type="entry name" value="Ald_DH_N"/>
</dbReference>
<dbReference type="CDD" id="cd07105">
    <property type="entry name" value="ALDH_SaliADH"/>
    <property type="match status" value="1"/>
</dbReference>
<dbReference type="Gene3D" id="3.40.605.10">
    <property type="entry name" value="Aldehyde Dehydrogenase, Chain A, domain 1"/>
    <property type="match status" value="1"/>
</dbReference>
<dbReference type="InterPro" id="IPR029510">
    <property type="entry name" value="Ald_DH_CS_GLU"/>
</dbReference>
<dbReference type="Proteomes" id="UP000664132">
    <property type="component" value="Unassembled WGS sequence"/>
</dbReference>
<dbReference type="PANTHER" id="PTHR43353:SF6">
    <property type="entry name" value="CYTOPLASMIC ALDEHYDE DEHYDROGENASE (EUROFUNG)"/>
    <property type="match status" value="1"/>
</dbReference>
<organism evidence="5 6">
    <name type="scientific">Cadophora malorum</name>
    <dbReference type="NCBI Taxonomy" id="108018"/>
    <lineage>
        <taxon>Eukaryota</taxon>
        <taxon>Fungi</taxon>
        <taxon>Dikarya</taxon>
        <taxon>Ascomycota</taxon>
        <taxon>Pezizomycotina</taxon>
        <taxon>Leotiomycetes</taxon>
        <taxon>Helotiales</taxon>
        <taxon>Ploettnerulaceae</taxon>
        <taxon>Cadophora</taxon>
    </lineage>
</organism>
<dbReference type="AlphaFoldDB" id="A0A8H7TJA7"/>
<evidence type="ECO:0000256" key="1">
    <source>
        <dbReference type="ARBA" id="ARBA00023002"/>
    </source>
</evidence>
<dbReference type="PANTHER" id="PTHR43353">
    <property type="entry name" value="SUCCINATE-SEMIALDEHYDE DEHYDROGENASE, MITOCHONDRIAL"/>
    <property type="match status" value="1"/>
</dbReference>
<dbReference type="Gene3D" id="3.40.309.10">
    <property type="entry name" value="Aldehyde Dehydrogenase, Chain A, domain 2"/>
    <property type="match status" value="1"/>
</dbReference>
<dbReference type="GO" id="GO:0009450">
    <property type="term" value="P:gamma-aminobutyric acid catabolic process"/>
    <property type="evidence" value="ECO:0007669"/>
    <property type="project" value="TreeGrafter"/>
</dbReference>
<dbReference type="GO" id="GO:0004777">
    <property type="term" value="F:succinate-semialdehyde dehydrogenase (NAD+) activity"/>
    <property type="evidence" value="ECO:0007669"/>
    <property type="project" value="TreeGrafter"/>
</dbReference>
<accession>A0A8H7TJA7</accession>
<dbReference type="OrthoDB" id="310895at2759"/>
<protein>
    <recommendedName>
        <fullName evidence="4">Aldehyde dehydrogenase domain-containing protein</fullName>
    </recommendedName>
</protein>
<gene>
    <name evidence="5" type="ORF">IFR04_006187</name>
</gene>
<evidence type="ECO:0000256" key="2">
    <source>
        <dbReference type="PROSITE-ProRule" id="PRU10007"/>
    </source>
</evidence>
<evidence type="ECO:0000313" key="6">
    <source>
        <dbReference type="Proteomes" id="UP000664132"/>
    </source>
</evidence>
<dbReference type="SUPFAM" id="SSF53720">
    <property type="entry name" value="ALDH-like"/>
    <property type="match status" value="1"/>
</dbReference>
<reference evidence="5" key="1">
    <citation type="submission" date="2021-02" db="EMBL/GenBank/DDBJ databases">
        <title>Genome sequence Cadophora malorum strain M34.</title>
        <authorList>
            <person name="Stefanovic E."/>
            <person name="Vu D."/>
            <person name="Scully C."/>
            <person name="Dijksterhuis J."/>
            <person name="Roader J."/>
            <person name="Houbraken J."/>
        </authorList>
    </citation>
    <scope>NUCLEOTIDE SEQUENCE</scope>
    <source>
        <strain evidence="5">M34</strain>
    </source>
</reference>
<evidence type="ECO:0000313" key="5">
    <source>
        <dbReference type="EMBL" id="KAG4420699.1"/>
    </source>
</evidence>
<proteinExistence type="inferred from homology"/>
<evidence type="ECO:0000259" key="4">
    <source>
        <dbReference type="Pfam" id="PF00171"/>
    </source>
</evidence>